<sequence length="81" mass="8551">MLLSPFEAFRNELEVDLVVGLVSFKRGVVNVEVEVAGVSFRALDSGPKCAVLEAGGGAPSLWSKVTAIKSESGKWLQTSGQ</sequence>
<evidence type="ECO:0000313" key="2">
    <source>
        <dbReference type="Proteomes" id="UP000828048"/>
    </source>
</evidence>
<evidence type="ECO:0000313" key="1">
    <source>
        <dbReference type="EMBL" id="KAH7865901.1"/>
    </source>
</evidence>
<name>A0ACB7ZK77_9ERIC</name>
<comment type="caution">
    <text evidence="1">The sequence shown here is derived from an EMBL/GenBank/DDBJ whole genome shotgun (WGS) entry which is preliminary data.</text>
</comment>
<gene>
    <name evidence="1" type="ORF">Vadar_012902</name>
</gene>
<accession>A0ACB7ZK77</accession>
<dbReference type="EMBL" id="CM037159">
    <property type="protein sequence ID" value="KAH7865901.1"/>
    <property type="molecule type" value="Genomic_DNA"/>
</dbReference>
<organism evidence="1 2">
    <name type="scientific">Vaccinium darrowii</name>
    <dbReference type="NCBI Taxonomy" id="229202"/>
    <lineage>
        <taxon>Eukaryota</taxon>
        <taxon>Viridiplantae</taxon>
        <taxon>Streptophyta</taxon>
        <taxon>Embryophyta</taxon>
        <taxon>Tracheophyta</taxon>
        <taxon>Spermatophyta</taxon>
        <taxon>Magnoliopsida</taxon>
        <taxon>eudicotyledons</taxon>
        <taxon>Gunneridae</taxon>
        <taxon>Pentapetalae</taxon>
        <taxon>asterids</taxon>
        <taxon>Ericales</taxon>
        <taxon>Ericaceae</taxon>
        <taxon>Vaccinioideae</taxon>
        <taxon>Vaccinieae</taxon>
        <taxon>Vaccinium</taxon>
    </lineage>
</organism>
<proteinExistence type="predicted"/>
<keyword evidence="2" id="KW-1185">Reference proteome</keyword>
<reference evidence="1 2" key="1">
    <citation type="journal article" date="2021" name="Hortic Res">
        <title>High-quality reference genome and annotation aids understanding of berry development for evergreen blueberry (Vaccinium darrowii).</title>
        <authorList>
            <person name="Yu J."/>
            <person name="Hulse-Kemp A.M."/>
            <person name="Babiker E."/>
            <person name="Staton M."/>
        </authorList>
    </citation>
    <scope>NUCLEOTIDE SEQUENCE [LARGE SCALE GENOMIC DNA]</scope>
    <source>
        <strain evidence="2">cv. NJ 8807/NJ 8810</strain>
        <tissue evidence="1">Young leaf</tissue>
    </source>
</reference>
<protein>
    <submittedName>
        <fullName evidence="1">Uncharacterized protein</fullName>
    </submittedName>
</protein>
<dbReference type="Proteomes" id="UP000828048">
    <property type="component" value="Chromosome 9"/>
</dbReference>